<reference evidence="4 5" key="1">
    <citation type="submission" date="2024-06" db="EMBL/GenBank/DDBJ databases">
        <title>The Natural Products Discovery Center: Release of the First 8490 Sequenced Strains for Exploring Actinobacteria Biosynthetic Diversity.</title>
        <authorList>
            <person name="Kalkreuter E."/>
            <person name="Kautsar S.A."/>
            <person name="Yang D."/>
            <person name="Bader C.D."/>
            <person name="Teijaro C.N."/>
            <person name="Fluegel L."/>
            <person name="Davis C.M."/>
            <person name="Simpson J.R."/>
            <person name="Lauterbach L."/>
            <person name="Steele A.D."/>
            <person name="Gui C."/>
            <person name="Meng S."/>
            <person name="Li G."/>
            <person name="Viehrig K."/>
            <person name="Ye F."/>
            <person name="Su P."/>
            <person name="Kiefer A.F."/>
            <person name="Nichols A."/>
            <person name="Cepeda A.J."/>
            <person name="Yan W."/>
            <person name="Fan B."/>
            <person name="Jiang Y."/>
            <person name="Adhikari A."/>
            <person name="Zheng C.-J."/>
            <person name="Schuster L."/>
            <person name="Cowan T.M."/>
            <person name="Smanski M.J."/>
            <person name="Chevrette M.G."/>
            <person name="De Carvalho L.P.S."/>
            <person name="Shen B."/>
        </authorList>
    </citation>
    <scope>NUCLEOTIDE SEQUENCE [LARGE SCALE GENOMIC DNA]</scope>
    <source>
        <strain evidence="4 5">NPDC052347</strain>
    </source>
</reference>
<dbReference type="PANTHER" id="PTHR48106">
    <property type="entry name" value="QUINONE OXIDOREDUCTASE PIG3-RELATED"/>
    <property type="match status" value="1"/>
</dbReference>
<dbReference type="Proteomes" id="UP001552594">
    <property type="component" value="Unassembled WGS sequence"/>
</dbReference>
<feature type="domain" description="Enoyl reductase (ER)" evidence="3">
    <location>
        <begin position="10"/>
        <end position="307"/>
    </location>
</feature>
<organism evidence="4 5">
    <name type="scientific">Streptomyces orinoci</name>
    <name type="common">Streptoverticillium orinoci</name>
    <dbReference type="NCBI Taxonomy" id="67339"/>
    <lineage>
        <taxon>Bacteria</taxon>
        <taxon>Bacillati</taxon>
        <taxon>Actinomycetota</taxon>
        <taxon>Actinomycetes</taxon>
        <taxon>Kitasatosporales</taxon>
        <taxon>Streptomycetaceae</taxon>
        <taxon>Streptomyces</taxon>
    </lineage>
</organism>
<dbReference type="InterPro" id="IPR011032">
    <property type="entry name" value="GroES-like_sf"/>
</dbReference>
<sequence>MRAVVMDRFGGPEVLRVRDIPEPVPGEGEFLVDVTLAGVNYADLHVRQGSYRPPALPAVPGAEVVGRRRGDGRRVAALLRTGGGYAQVAAVRAAYSVELPEDIDDRTAAALLEQGCTAHAALVTVGRLAPGESVAVSAAAGGVGHLAVQLALALGASTVVGIASTEEKRELVRKAGARHAIASPEEVTRVVPGGVGLYLDSLGGPGLRPVLAALAPFGRLVYYGHRGQEPTTPALAELTERSLGLHALWMQQVVDDRAVFTATVERLFALVRDGRLAPHLDRVAPLSEAAAVHRAMAGRRTKGKVLLEPGT</sequence>
<evidence type="ECO:0000313" key="5">
    <source>
        <dbReference type="Proteomes" id="UP001552594"/>
    </source>
</evidence>
<keyword evidence="5" id="KW-1185">Reference proteome</keyword>
<gene>
    <name evidence="4" type="ORF">AB0L16_25165</name>
</gene>
<dbReference type="SUPFAM" id="SSF51735">
    <property type="entry name" value="NAD(P)-binding Rossmann-fold domains"/>
    <property type="match status" value="1"/>
</dbReference>
<dbReference type="SUPFAM" id="SSF50129">
    <property type="entry name" value="GroES-like"/>
    <property type="match status" value="1"/>
</dbReference>
<dbReference type="Gene3D" id="3.40.50.720">
    <property type="entry name" value="NAD(P)-binding Rossmann-like Domain"/>
    <property type="match status" value="1"/>
</dbReference>
<protein>
    <submittedName>
        <fullName evidence="4">Zinc-binding dehydrogenase</fullName>
    </submittedName>
</protein>
<dbReference type="InterPro" id="IPR013149">
    <property type="entry name" value="ADH-like_C"/>
</dbReference>
<evidence type="ECO:0000256" key="2">
    <source>
        <dbReference type="ARBA" id="ARBA00023002"/>
    </source>
</evidence>
<dbReference type="SMART" id="SM00829">
    <property type="entry name" value="PKS_ER"/>
    <property type="match status" value="1"/>
</dbReference>
<dbReference type="EMBL" id="JBFAUK010000023">
    <property type="protein sequence ID" value="MEV5509687.1"/>
    <property type="molecule type" value="Genomic_DNA"/>
</dbReference>
<dbReference type="RefSeq" id="WP_109280097.1">
    <property type="nucleotide sequence ID" value="NZ_JBFAUK010000023.1"/>
</dbReference>
<comment type="caution">
    <text evidence="4">The sequence shown here is derived from an EMBL/GenBank/DDBJ whole genome shotgun (WGS) entry which is preliminary data.</text>
</comment>
<keyword evidence="2" id="KW-0560">Oxidoreductase</keyword>
<evidence type="ECO:0000259" key="3">
    <source>
        <dbReference type="SMART" id="SM00829"/>
    </source>
</evidence>
<proteinExistence type="predicted"/>
<dbReference type="Pfam" id="PF00107">
    <property type="entry name" value="ADH_zinc_N"/>
    <property type="match status" value="1"/>
</dbReference>
<dbReference type="InterPro" id="IPR020843">
    <property type="entry name" value="ER"/>
</dbReference>
<evidence type="ECO:0000256" key="1">
    <source>
        <dbReference type="ARBA" id="ARBA00022857"/>
    </source>
</evidence>
<dbReference type="Pfam" id="PF08240">
    <property type="entry name" value="ADH_N"/>
    <property type="match status" value="1"/>
</dbReference>
<evidence type="ECO:0000313" key="4">
    <source>
        <dbReference type="EMBL" id="MEV5509687.1"/>
    </source>
</evidence>
<dbReference type="InterPro" id="IPR036291">
    <property type="entry name" value="NAD(P)-bd_dom_sf"/>
</dbReference>
<keyword evidence="1" id="KW-0521">NADP</keyword>
<accession>A0ABV3K3F3</accession>
<dbReference type="Gene3D" id="3.90.180.10">
    <property type="entry name" value="Medium-chain alcohol dehydrogenases, catalytic domain"/>
    <property type="match status" value="1"/>
</dbReference>
<dbReference type="InterPro" id="IPR013154">
    <property type="entry name" value="ADH-like_N"/>
</dbReference>
<name>A0ABV3K3F3_STRON</name>